<evidence type="ECO:0000256" key="1">
    <source>
        <dbReference type="SAM" id="Phobius"/>
    </source>
</evidence>
<dbReference type="Pfam" id="PF05751">
    <property type="entry name" value="FixH"/>
    <property type="match status" value="1"/>
</dbReference>
<protein>
    <recommendedName>
        <fullName evidence="4">Nitrogen fixation protein FixH</fullName>
    </recommendedName>
</protein>
<sequence>MGAKPPFRFTGRHMAIIMVAFFGVVIAVNVYMASLATSTFSGVVVKNAYDASQEFNVWLDEAAKEKALGWSAKVERRADGRVAVTLKGSDAAAIPSDAALSGEAWHPLGQEADRVVSFRRQADGSFVSFDALPAGRWRLRLRLDGADANGRHVWRAQEFL</sequence>
<proteinExistence type="predicted"/>
<gene>
    <name evidence="2" type="ORF">GTZ99_13050</name>
</gene>
<dbReference type="PIRSF" id="PIRSF011386">
    <property type="entry name" value="FixH"/>
    <property type="match status" value="1"/>
</dbReference>
<evidence type="ECO:0008006" key="4">
    <source>
        <dbReference type="Google" id="ProtNLM"/>
    </source>
</evidence>
<organism evidence="2 3">
    <name type="scientific">Novosphingobium ovatum</name>
    <dbReference type="NCBI Taxonomy" id="1908523"/>
    <lineage>
        <taxon>Bacteria</taxon>
        <taxon>Pseudomonadati</taxon>
        <taxon>Pseudomonadota</taxon>
        <taxon>Alphaproteobacteria</taxon>
        <taxon>Sphingomonadales</taxon>
        <taxon>Sphingomonadaceae</taxon>
        <taxon>Novosphingobium</taxon>
    </lineage>
</organism>
<dbReference type="Proteomes" id="UP000753724">
    <property type="component" value="Unassembled WGS sequence"/>
</dbReference>
<keyword evidence="3" id="KW-1185">Reference proteome</keyword>
<keyword evidence="1" id="KW-0472">Membrane</keyword>
<accession>A0ABW9XG07</accession>
<dbReference type="InterPro" id="IPR018037">
    <property type="entry name" value="FixH_proteobacterial"/>
</dbReference>
<name>A0ABW9XG07_9SPHN</name>
<keyword evidence="1" id="KW-1133">Transmembrane helix</keyword>
<reference evidence="3" key="1">
    <citation type="submission" date="2020-01" db="EMBL/GenBank/DDBJ databases">
        <title>Sphingomonas sp. strain CSW-10.</title>
        <authorList>
            <person name="Chen W.-M."/>
        </authorList>
    </citation>
    <scope>NUCLEOTIDE SEQUENCE [LARGE SCALE GENOMIC DNA]</scope>
    <source>
        <strain evidence="3">FSY-8</strain>
    </source>
</reference>
<feature type="transmembrane region" description="Helical" evidence="1">
    <location>
        <begin position="12"/>
        <end position="32"/>
    </location>
</feature>
<evidence type="ECO:0000313" key="3">
    <source>
        <dbReference type="Proteomes" id="UP000753724"/>
    </source>
</evidence>
<keyword evidence="1" id="KW-0812">Transmembrane</keyword>
<comment type="caution">
    <text evidence="2">The sequence shown here is derived from an EMBL/GenBank/DDBJ whole genome shotgun (WGS) entry which is preliminary data.</text>
</comment>
<dbReference type="EMBL" id="JAAAPO010000005">
    <property type="protein sequence ID" value="NBC37476.1"/>
    <property type="molecule type" value="Genomic_DNA"/>
</dbReference>
<evidence type="ECO:0000313" key="2">
    <source>
        <dbReference type="EMBL" id="NBC37476.1"/>
    </source>
</evidence>
<dbReference type="InterPro" id="IPR008620">
    <property type="entry name" value="FixH"/>
</dbReference>